<feature type="domain" description="DUF659" evidence="1">
    <location>
        <begin position="153"/>
        <end position="304"/>
    </location>
</feature>
<dbReference type="Pfam" id="PF05699">
    <property type="entry name" value="Dimer_Tnp_hAT"/>
    <property type="match status" value="1"/>
</dbReference>
<dbReference type="AlphaFoldDB" id="A0A151QWR1"/>
<evidence type="ECO:0008006" key="5">
    <source>
        <dbReference type="Google" id="ProtNLM"/>
    </source>
</evidence>
<gene>
    <name evidence="3" type="ORF">KK1_044202</name>
</gene>
<dbReference type="InterPro" id="IPR008906">
    <property type="entry name" value="HATC_C_dom"/>
</dbReference>
<dbReference type="Gramene" id="C.cajan_43375.t">
    <property type="protein sequence ID" value="C.cajan_43375.t"/>
    <property type="gene ID" value="C.cajan_43375"/>
</dbReference>
<sequence>MGHSKRESDITWNYCDSIPPNRLQVKCKFCFHVCWGGISRMKHHLAGTKENVIACPSVPDDVKEIFVKLLETKDKKKEDCLDVENGTVKGKEGTSKIFKQKTMNEVCKDREFVIQEICKCIYGNALPFNLVRSPLFIQMLKVVGEYGRGLKPPTYHEVRVSFLKKAVDNIQKSLEKYRSDWEKWGCTLMCDGWTDGKGRSLTNFLVNSPSGTVFLKSIDTSDVIKDGKKMFELLDNIVEEIGEEHVVQVVTDGASNLVAAGQMLMEKRTKLFWSPCAAHCLDLILEDIGELPVFYNTIANAKKITTYIYRHTWVLNLYRQYSNGGELARPAVNGDSKPASPYIYEAMDRAKEKIAQNFQMQESRYKKVWKIIDTRWNLQLHRPLHAAAYYLNPRYHYDKNFNPDSEVLIGLYETFQRMVPDIRTRVIIDQQLEKFKGAKEIFGMDMAIATRDKKQPALWWESYGGRGKELQKVAMRILSLTCSATGCERNWSTFDQVHTKRRNRLEQQRLNALVYVKYNLQLEMRQNSREENGDTYDPICLSDIESDDEWITEKENPCLPIDASWMDVHECFGVDEGAPKKKRKRGNYLYLKVSLELGSWN</sequence>
<dbReference type="OMA" id="FRMLENS"/>
<dbReference type="SUPFAM" id="SSF53098">
    <property type="entry name" value="Ribonuclease H-like"/>
    <property type="match status" value="1"/>
</dbReference>
<dbReference type="Proteomes" id="UP000075243">
    <property type="component" value="Unassembled WGS sequence"/>
</dbReference>
<keyword evidence="4" id="KW-1185">Reference proteome</keyword>
<reference evidence="3" key="1">
    <citation type="journal article" date="2012" name="Nat. Biotechnol.">
        <title>Draft genome sequence of pigeonpea (Cajanus cajan), an orphan legume crop of resource-poor farmers.</title>
        <authorList>
            <person name="Varshney R.K."/>
            <person name="Chen W."/>
            <person name="Li Y."/>
            <person name="Bharti A.K."/>
            <person name="Saxena R.K."/>
            <person name="Schlueter J.A."/>
            <person name="Donoghue M.T."/>
            <person name="Azam S."/>
            <person name="Fan G."/>
            <person name="Whaley A.M."/>
            <person name="Farmer A.D."/>
            <person name="Sheridan J."/>
            <person name="Iwata A."/>
            <person name="Tuteja R."/>
            <person name="Penmetsa R.V."/>
            <person name="Wu W."/>
            <person name="Upadhyaya H.D."/>
            <person name="Yang S.P."/>
            <person name="Shah T."/>
            <person name="Saxena K.B."/>
            <person name="Michael T."/>
            <person name="McCombie W.R."/>
            <person name="Yang B."/>
            <person name="Zhang G."/>
            <person name="Yang H."/>
            <person name="Wang J."/>
            <person name="Spillane C."/>
            <person name="Cook D.R."/>
            <person name="May G.D."/>
            <person name="Xu X."/>
            <person name="Jackson S.A."/>
        </authorList>
    </citation>
    <scope>NUCLEOTIDE SEQUENCE [LARGE SCALE GENOMIC DNA]</scope>
</reference>
<dbReference type="EMBL" id="KQ484513">
    <property type="protein sequence ID" value="KYP34797.1"/>
    <property type="molecule type" value="Genomic_DNA"/>
</dbReference>
<evidence type="ECO:0000313" key="3">
    <source>
        <dbReference type="EMBL" id="KYP34797.1"/>
    </source>
</evidence>
<organism evidence="3 4">
    <name type="scientific">Cajanus cajan</name>
    <name type="common">Pigeon pea</name>
    <name type="synonym">Cajanus indicus</name>
    <dbReference type="NCBI Taxonomy" id="3821"/>
    <lineage>
        <taxon>Eukaryota</taxon>
        <taxon>Viridiplantae</taxon>
        <taxon>Streptophyta</taxon>
        <taxon>Embryophyta</taxon>
        <taxon>Tracheophyta</taxon>
        <taxon>Spermatophyta</taxon>
        <taxon>Magnoliopsida</taxon>
        <taxon>eudicotyledons</taxon>
        <taxon>Gunneridae</taxon>
        <taxon>Pentapetalae</taxon>
        <taxon>rosids</taxon>
        <taxon>fabids</taxon>
        <taxon>Fabales</taxon>
        <taxon>Fabaceae</taxon>
        <taxon>Papilionoideae</taxon>
        <taxon>50 kb inversion clade</taxon>
        <taxon>NPAAA clade</taxon>
        <taxon>indigoferoid/millettioid clade</taxon>
        <taxon>Phaseoleae</taxon>
        <taxon>Cajanus</taxon>
    </lineage>
</organism>
<dbReference type="Pfam" id="PF04937">
    <property type="entry name" value="DUF659"/>
    <property type="match status" value="1"/>
</dbReference>
<proteinExistence type="predicted"/>
<dbReference type="InterPro" id="IPR007021">
    <property type="entry name" value="DUF659"/>
</dbReference>
<evidence type="ECO:0000259" key="2">
    <source>
        <dbReference type="Pfam" id="PF05699"/>
    </source>
</evidence>
<dbReference type="GO" id="GO:0046983">
    <property type="term" value="F:protein dimerization activity"/>
    <property type="evidence" value="ECO:0007669"/>
    <property type="project" value="InterPro"/>
</dbReference>
<protein>
    <recommendedName>
        <fullName evidence="5">BED-type domain-containing protein</fullName>
    </recommendedName>
</protein>
<feature type="domain" description="HAT C-terminal dimerisation" evidence="2">
    <location>
        <begin position="452"/>
        <end position="520"/>
    </location>
</feature>
<dbReference type="InterPro" id="IPR012337">
    <property type="entry name" value="RNaseH-like_sf"/>
</dbReference>
<dbReference type="PANTHER" id="PTHR32166">
    <property type="entry name" value="OSJNBA0013A04.12 PROTEIN"/>
    <property type="match status" value="1"/>
</dbReference>
<accession>A0A151QWR1</accession>
<evidence type="ECO:0000259" key="1">
    <source>
        <dbReference type="Pfam" id="PF04937"/>
    </source>
</evidence>
<dbReference type="PANTHER" id="PTHR32166:SF74">
    <property type="entry name" value="OS05G0256350 PROTEIN"/>
    <property type="match status" value="1"/>
</dbReference>
<name>A0A151QWR1_CAJCA</name>
<evidence type="ECO:0000313" key="4">
    <source>
        <dbReference type="Proteomes" id="UP000075243"/>
    </source>
</evidence>